<evidence type="ECO:0000256" key="5">
    <source>
        <dbReference type="ARBA" id="ARBA00011427"/>
    </source>
</evidence>
<evidence type="ECO:0000259" key="11">
    <source>
        <dbReference type="Pfam" id="PF09811"/>
    </source>
</evidence>
<dbReference type="OrthoDB" id="20086at2759"/>
<dbReference type="GO" id="GO:0005634">
    <property type="term" value="C:nucleus"/>
    <property type="evidence" value="ECO:0007669"/>
    <property type="project" value="UniProtKB-SubCell"/>
</dbReference>
<dbReference type="PANTHER" id="PTHR18829">
    <property type="entry name" value="PROTEIN YAE1 HOMOLOG"/>
    <property type="match status" value="1"/>
</dbReference>
<evidence type="ECO:0000256" key="7">
    <source>
        <dbReference type="ARBA" id="ARBA00018400"/>
    </source>
</evidence>
<comment type="function">
    <text evidence="1">The complex LTO1:YAE1 may function as a target specific adapter that probably recruits apo-RPLI1 to the cytosolic iron-sulfur protein assembly (CIA) complex machinery. May be required for biogenesis of the large ribosomal subunit and initiation of translation.</text>
</comment>
<accession>A0A4S2N193</accession>
<feature type="region of interest" description="Disordered" evidence="10">
    <location>
        <begin position="1"/>
        <end position="62"/>
    </location>
</feature>
<name>A0A4S2N193_9PEZI</name>
<keyword evidence="8" id="KW-0963">Cytoplasm</keyword>
<evidence type="ECO:0000256" key="3">
    <source>
        <dbReference type="ARBA" id="ARBA00004496"/>
    </source>
</evidence>
<feature type="compositionally biased region" description="Low complexity" evidence="10">
    <location>
        <begin position="25"/>
        <end position="46"/>
    </location>
</feature>
<evidence type="ECO:0000313" key="13">
    <source>
        <dbReference type="Proteomes" id="UP000298138"/>
    </source>
</evidence>
<dbReference type="GO" id="GO:0005737">
    <property type="term" value="C:cytoplasm"/>
    <property type="evidence" value="ECO:0007669"/>
    <property type="project" value="UniProtKB-SubCell"/>
</dbReference>
<evidence type="ECO:0000256" key="4">
    <source>
        <dbReference type="ARBA" id="ARBA00007096"/>
    </source>
</evidence>
<evidence type="ECO:0000313" key="12">
    <source>
        <dbReference type="EMBL" id="TGZ82830.1"/>
    </source>
</evidence>
<sequence>MTSNENPPLTPPITPPFDPLADIFSTSRSPSPTYSHHSTSRSSSPHSHYRNRRATSPTLPPDLLRLRQTHNTEGYRAGITASKPLRIQAGFDESYPIGARIGEKVGWILGVLGGLEKTLVGDVEVRKLREKAERELARDEVLSEKWWDERGVWKWDVPEGEEVTLDDVVEAWPVWREWRERVEEVAGKRGLVVKVDGGVVVKDEKEA</sequence>
<dbReference type="InParanoid" id="A0A4S2N193"/>
<dbReference type="PANTHER" id="PTHR18829:SF0">
    <property type="entry name" value="PROTEIN YAE1 HOMOLOG"/>
    <property type="match status" value="1"/>
</dbReference>
<evidence type="ECO:0000256" key="1">
    <source>
        <dbReference type="ARBA" id="ARBA00003836"/>
    </source>
</evidence>
<dbReference type="InterPro" id="IPR038881">
    <property type="entry name" value="Yae1-like"/>
</dbReference>
<dbReference type="Proteomes" id="UP000298138">
    <property type="component" value="Unassembled WGS sequence"/>
</dbReference>
<evidence type="ECO:0000256" key="6">
    <source>
        <dbReference type="ARBA" id="ARBA00017286"/>
    </source>
</evidence>
<dbReference type="InterPro" id="IPR019191">
    <property type="entry name" value="Essential_protein_Yae1_N"/>
</dbReference>
<organism evidence="12 13">
    <name type="scientific">Ascodesmis nigricans</name>
    <dbReference type="NCBI Taxonomy" id="341454"/>
    <lineage>
        <taxon>Eukaryota</taxon>
        <taxon>Fungi</taxon>
        <taxon>Dikarya</taxon>
        <taxon>Ascomycota</taxon>
        <taxon>Pezizomycotina</taxon>
        <taxon>Pezizomycetes</taxon>
        <taxon>Pezizales</taxon>
        <taxon>Ascodesmidaceae</taxon>
        <taxon>Ascodesmis</taxon>
    </lineage>
</organism>
<dbReference type="EMBL" id="ML220114">
    <property type="protein sequence ID" value="TGZ82830.1"/>
    <property type="molecule type" value="Genomic_DNA"/>
</dbReference>
<comment type="subunit">
    <text evidence="5">May form a complex with LTO1.</text>
</comment>
<protein>
    <recommendedName>
        <fullName evidence="7">Protein YAE1</fullName>
    </recommendedName>
    <alternativeName>
        <fullName evidence="6">Protein yae1</fullName>
    </alternativeName>
</protein>
<evidence type="ECO:0000256" key="9">
    <source>
        <dbReference type="ARBA" id="ARBA00023242"/>
    </source>
</evidence>
<comment type="similarity">
    <text evidence="4">Belongs to the YAE1 family.</text>
</comment>
<gene>
    <name evidence="12" type="ORF">EX30DRAFT_141877</name>
</gene>
<feature type="compositionally biased region" description="Pro residues" evidence="10">
    <location>
        <begin position="8"/>
        <end position="18"/>
    </location>
</feature>
<reference evidence="12 13" key="1">
    <citation type="submission" date="2019-04" db="EMBL/GenBank/DDBJ databases">
        <title>Comparative genomics and transcriptomics to analyze fruiting body development in filamentous ascomycetes.</title>
        <authorList>
            <consortium name="DOE Joint Genome Institute"/>
            <person name="Lutkenhaus R."/>
            <person name="Traeger S."/>
            <person name="Breuer J."/>
            <person name="Kuo A."/>
            <person name="Lipzen A."/>
            <person name="Pangilinan J."/>
            <person name="Dilworth D."/>
            <person name="Sandor L."/>
            <person name="Poggeler S."/>
            <person name="Barry K."/>
            <person name="Grigoriev I.V."/>
            <person name="Nowrousian M."/>
        </authorList>
    </citation>
    <scope>NUCLEOTIDE SEQUENCE [LARGE SCALE GENOMIC DNA]</scope>
    <source>
        <strain evidence="12 13">CBS 389.68</strain>
    </source>
</reference>
<keyword evidence="9" id="KW-0539">Nucleus</keyword>
<evidence type="ECO:0000256" key="10">
    <source>
        <dbReference type="SAM" id="MobiDB-lite"/>
    </source>
</evidence>
<dbReference type="STRING" id="341454.A0A4S2N193"/>
<feature type="domain" description="Essential protein Yae1 N-terminal" evidence="11">
    <location>
        <begin position="74"/>
        <end position="112"/>
    </location>
</feature>
<dbReference type="AlphaFoldDB" id="A0A4S2N193"/>
<proteinExistence type="inferred from homology"/>
<keyword evidence="13" id="KW-1185">Reference proteome</keyword>
<dbReference type="Pfam" id="PF09811">
    <property type="entry name" value="Yae1_N"/>
    <property type="match status" value="1"/>
</dbReference>
<comment type="subcellular location">
    <subcellularLocation>
        <location evidence="3">Cytoplasm</location>
    </subcellularLocation>
    <subcellularLocation>
        <location evidence="2">Nucleus</location>
    </subcellularLocation>
</comment>
<evidence type="ECO:0000256" key="8">
    <source>
        <dbReference type="ARBA" id="ARBA00022490"/>
    </source>
</evidence>
<evidence type="ECO:0000256" key="2">
    <source>
        <dbReference type="ARBA" id="ARBA00004123"/>
    </source>
</evidence>